<name>A0A2M9H842_9BIFI</name>
<evidence type="ECO:0000313" key="2">
    <source>
        <dbReference type="EMBL" id="PJM72976.1"/>
    </source>
</evidence>
<accession>A0A2M9H842</accession>
<organism evidence="2 3">
    <name type="scientific">Bifidobacterium primatium</name>
    <dbReference type="NCBI Taxonomy" id="2045438"/>
    <lineage>
        <taxon>Bacteria</taxon>
        <taxon>Bacillati</taxon>
        <taxon>Actinomycetota</taxon>
        <taxon>Actinomycetes</taxon>
        <taxon>Bifidobacteriales</taxon>
        <taxon>Bifidobacteriaceae</taxon>
        <taxon>Bifidobacterium</taxon>
    </lineage>
</organism>
<dbReference type="OrthoDB" id="174137at2"/>
<keyword evidence="3" id="KW-1185">Reference proteome</keyword>
<protein>
    <recommendedName>
        <fullName evidence="4">P-loop containing region of AAA domain-containing protein</fullName>
    </recommendedName>
</protein>
<feature type="coiled-coil region" evidence="1">
    <location>
        <begin position="328"/>
        <end position="433"/>
    </location>
</feature>
<keyword evidence="1" id="KW-0175">Coiled coil</keyword>
<dbReference type="RefSeq" id="WP_100511079.1">
    <property type="nucleotide sequence ID" value="NZ_PEBI01000003.1"/>
</dbReference>
<dbReference type="Pfam" id="PF13558">
    <property type="entry name" value="SbcC_Walker_B"/>
    <property type="match status" value="1"/>
</dbReference>
<dbReference type="Pfam" id="PF13555">
    <property type="entry name" value="AAA_29"/>
    <property type="match status" value="1"/>
</dbReference>
<dbReference type="EMBL" id="PEBI01000003">
    <property type="protein sequence ID" value="PJM72976.1"/>
    <property type="molecule type" value="Genomic_DNA"/>
</dbReference>
<reference evidence="2 3" key="1">
    <citation type="submission" date="2017-10" db="EMBL/GenBank/DDBJ databases">
        <title>Draft genome sequences of strains TRE 1, TRE 9, TRE H and TRI 7, isolated from tamarins, belonging to four potential novel Bifidobacterium species.</title>
        <authorList>
            <person name="Mattarelli P."/>
            <person name="Modesto M."/>
            <person name="Puglisi E."/>
            <person name="Morelli L."/>
            <person name="Spezio C."/>
            <person name="Bonetti A."/>
            <person name="Sandri C."/>
        </authorList>
    </citation>
    <scope>NUCLEOTIDE SEQUENCE [LARGE SCALE GENOMIC DNA]</scope>
    <source>
        <strain evidence="3">TRE1</strain>
    </source>
</reference>
<gene>
    <name evidence="2" type="ORF">CS006_06905</name>
</gene>
<sequence length="1142" mass="128327">MKNEMAIIADRWMLTSRQLVNWGSYDGYHEFRPSTDSGEPVTLLAGASESGKSTLVDAQISLLYPTGTPYNKASNAGRSERNDYTYLRGMLGMSNDGTGDVPIYLRGRDDDGTPQSVWGAIVDTYENHTGGETLSCAKFLYLSPGDGRGDVRRQYIVWDRKIDPRMMDAFRDAPFTPTALKSAYPGCLQFSNADAFHAHIWRTLGLSESACRLLYKIQSADAPSRLDDIFKQGVLGVPEALGLTRSTVEDYDRYDENFRSMEEKARRIGRLRGIQQAYGEYANALRQTRSFEPIDPDSEDGRRTLEHWVTGRLTKEVATQLPVDEHEAELQQRETERLQRHAESLQHRIVDISARMQGLDGGGRIRLETELDQAGRDLDDAQRQRKRMETQFRGVDETMPADSSAWNARRQAALAFERTYENELAECERLRDEAVGDRSAAAADLARLQKDHERQTKRGTRITQAMDDARALLARATGLSVDELPYVAELMDVREDSERWRAAMNVAYAPIAQTILVDKRHERGFAEKVSAIDPTTMIRRTWRFIDTSREYDTGHTAGWMSGKLRYRENSPFIGWLKEQTGSERFDARCVDAIDDGDRDRQVQADGQMKSGDRGYHGTKGLHPIIGFADDAYLERLAQSVNDAKTRLRQADAAYAEQKRRIDRLHKEHGLAEQLDYTPWEKVDVDGIRRRIDELKDAASRHDDDPELDGLASMRDDLEAELAQENQKLYRAKSRYESLRRAMAAIRQWLETHAGPDHEGHDGPQLPEPVIELLDTAYEDNFAGVVNRADRPHIIVGAGPTTQGDTFERRTVERVCASVRQRVAALAETAGTRRTETETRMATYLDLYAGDDGSLTASVEDYKYYLDELTDLERLTASAATEEEYANSLDKLLMDFTQINRALDTDANDIADQLDRINAMLRGQKFGPRHGSLSIGADVRRPERSFTARLKRTIATLGEWHAEAERSTDRMAVARKTFTACAGLVDALRHELEQVRDANGIKNYGARNLDPRCRSSFYATVSHAGAPDERITSTGGKSGGALQELTSFVYGAALIYLLGGDVSGRPTYTTLFLDEALIKADGRYTQRALSVLPRLGFQVIVSAPESKTAEILEIATKAYVAYRDPETSRSYLQEATLMAVDAE</sequence>
<evidence type="ECO:0000256" key="1">
    <source>
        <dbReference type="SAM" id="Coils"/>
    </source>
</evidence>
<feature type="coiled-coil region" evidence="1">
    <location>
        <begin position="633"/>
        <end position="741"/>
    </location>
</feature>
<proteinExistence type="predicted"/>
<comment type="caution">
    <text evidence="2">The sequence shown here is derived from an EMBL/GenBank/DDBJ whole genome shotgun (WGS) entry which is preliminary data.</text>
</comment>
<evidence type="ECO:0000313" key="3">
    <source>
        <dbReference type="Proteomes" id="UP000229095"/>
    </source>
</evidence>
<evidence type="ECO:0008006" key="4">
    <source>
        <dbReference type="Google" id="ProtNLM"/>
    </source>
</evidence>
<dbReference type="AlphaFoldDB" id="A0A2M9H842"/>
<dbReference type="Proteomes" id="UP000229095">
    <property type="component" value="Unassembled WGS sequence"/>
</dbReference>